<organism evidence="1 2">
    <name type="scientific">Adineta ricciae</name>
    <name type="common">Rotifer</name>
    <dbReference type="NCBI Taxonomy" id="249248"/>
    <lineage>
        <taxon>Eukaryota</taxon>
        <taxon>Metazoa</taxon>
        <taxon>Spiralia</taxon>
        <taxon>Gnathifera</taxon>
        <taxon>Rotifera</taxon>
        <taxon>Eurotatoria</taxon>
        <taxon>Bdelloidea</taxon>
        <taxon>Adinetida</taxon>
        <taxon>Adinetidae</taxon>
        <taxon>Adineta</taxon>
    </lineage>
</organism>
<dbReference type="Proteomes" id="UP000663852">
    <property type="component" value="Unassembled WGS sequence"/>
</dbReference>
<protein>
    <recommendedName>
        <fullName evidence="3">Ferric reductase NAD binding domain-containing protein</fullName>
    </recommendedName>
</protein>
<name>A0A814ZDX8_ADIRI</name>
<evidence type="ECO:0008006" key="3">
    <source>
        <dbReference type="Google" id="ProtNLM"/>
    </source>
</evidence>
<dbReference type="InterPro" id="IPR039261">
    <property type="entry name" value="FNR_nucleotide-bd"/>
</dbReference>
<sequence>MLLTVSNRVSSSIHSYALFHPETSWATYVNANDRYKGYADLAYRKRWVTTNCVFSELLCQKKGKISVFYCGPPSLSAELTTKCRQYGFAFKKELF</sequence>
<dbReference type="AlphaFoldDB" id="A0A814ZDX8"/>
<reference evidence="1" key="1">
    <citation type="submission" date="2021-02" db="EMBL/GenBank/DDBJ databases">
        <authorList>
            <person name="Nowell W R."/>
        </authorList>
    </citation>
    <scope>NUCLEOTIDE SEQUENCE</scope>
</reference>
<accession>A0A814ZDX8</accession>
<dbReference type="EMBL" id="CAJNOJ010000173">
    <property type="protein sequence ID" value="CAF1241561.1"/>
    <property type="molecule type" value="Genomic_DNA"/>
</dbReference>
<dbReference type="OrthoDB" id="167398at2759"/>
<comment type="caution">
    <text evidence="1">The sequence shown here is derived from an EMBL/GenBank/DDBJ whole genome shotgun (WGS) entry which is preliminary data.</text>
</comment>
<dbReference type="Gene3D" id="3.40.50.80">
    <property type="entry name" value="Nucleotide-binding domain of ferredoxin-NADP reductase (FNR) module"/>
    <property type="match status" value="1"/>
</dbReference>
<evidence type="ECO:0000313" key="1">
    <source>
        <dbReference type="EMBL" id="CAF1241561.1"/>
    </source>
</evidence>
<evidence type="ECO:0000313" key="2">
    <source>
        <dbReference type="Proteomes" id="UP000663852"/>
    </source>
</evidence>
<proteinExistence type="predicted"/>
<gene>
    <name evidence="1" type="ORF">EDS130_LOCUS27487</name>
</gene>